<organism evidence="1 2">
    <name type="scientific">Rosa chinensis</name>
    <name type="common">China rose</name>
    <dbReference type="NCBI Taxonomy" id="74649"/>
    <lineage>
        <taxon>Eukaryota</taxon>
        <taxon>Viridiplantae</taxon>
        <taxon>Streptophyta</taxon>
        <taxon>Embryophyta</taxon>
        <taxon>Tracheophyta</taxon>
        <taxon>Spermatophyta</taxon>
        <taxon>Magnoliopsida</taxon>
        <taxon>eudicotyledons</taxon>
        <taxon>Gunneridae</taxon>
        <taxon>Pentapetalae</taxon>
        <taxon>rosids</taxon>
        <taxon>fabids</taxon>
        <taxon>Rosales</taxon>
        <taxon>Rosaceae</taxon>
        <taxon>Rosoideae</taxon>
        <taxon>Rosoideae incertae sedis</taxon>
        <taxon>Rosa</taxon>
    </lineage>
</organism>
<proteinExistence type="predicted"/>
<evidence type="ECO:0000313" key="2">
    <source>
        <dbReference type="Proteomes" id="UP000238479"/>
    </source>
</evidence>
<accession>A0A2P6S0P1</accession>
<keyword evidence="2" id="KW-1185">Reference proteome</keyword>
<comment type="caution">
    <text evidence="1">The sequence shown here is derived from an EMBL/GenBank/DDBJ whole genome shotgun (WGS) entry which is preliminary data.</text>
</comment>
<dbReference type="EMBL" id="PDCK01000040">
    <property type="protein sequence ID" value="PRQ52257.1"/>
    <property type="molecule type" value="Genomic_DNA"/>
</dbReference>
<gene>
    <name evidence="1" type="ORF">RchiOBHm_Chr2g0153501</name>
</gene>
<evidence type="ECO:0000313" key="1">
    <source>
        <dbReference type="EMBL" id="PRQ52257.1"/>
    </source>
</evidence>
<name>A0A2P6S0P1_ROSCH</name>
<protein>
    <submittedName>
        <fullName evidence="1">Uncharacterized protein</fullName>
    </submittedName>
</protein>
<dbReference type="Proteomes" id="UP000238479">
    <property type="component" value="Chromosome 2"/>
</dbReference>
<dbReference type="AlphaFoldDB" id="A0A2P6S0P1"/>
<sequence>MSFSIIFSSSCSHKLMGMSIPSYNHNYPHLFFSIHRPHQDFTHHFSLSILLQHIQNTSPHHLFSLPRFTFLLTNNLLIKIHHLLTKIYFSPHQDPFPSSSRFTSPKFHQILINFSKGFQGASRDLIYIKT</sequence>
<reference evidence="1 2" key="1">
    <citation type="journal article" date="2018" name="Nat. Genet.">
        <title>The Rosa genome provides new insights in the design of modern roses.</title>
        <authorList>
            <person name="Bendahmane M."/>
        </authorList>
    </citation>
    <scope>NUCLEOTIDE SEQUENCE [LARGE SCALE GENOMIC DNA]</scope>
    <source>
        <strain evidence="2">cv. Old Blush</strain>
    </source>
</reference>
<dbReference type="Gramene" id="PRQ52257">
    <property type="protein sequence ID" value="PRQ52257"/>
    <property type="gene ID" value="RchiOBHm_Chr2g0153501"/>
</dbReference>